<comment type="pathway">
    <text evidence="9">Cofactor biosynthesis; tetrahydrofolate biosynthesis; 2-amino-4-hydroxy-6-hydroxymethyl-7,8-dihydropteridine diphosphate from 7,8-dihydroneopterin triphosphate: step 3/4.</text>
</comment>
<evidence type="ECO:0000256" key="5">
    <source>
        <dbReference type="ARBA" id="ARBA00022741"/>
    </source>
</evidence>
<comment type="catalytic activity">
    <reaction evidence="1">
        <text>6-hydroxymethyl-7,8-dihydropterin + ATP = (7,8-dihydropterin-6-yl)methyl diphosphate + AMP + H(+)</text>
        <dbReference type="Rhea" id="RHEA:11412"/>
        <dbReference type="ChEBI" id="CHEBI:15378"/>
        <dbReference type="ChEBI" id="CHEBI:30616"/>
        <dbReference type="ChEBI" id="CHEBI:44841"/>
        <dbReference type="ChEBI" id="CHEBI:72950"/>
        <dbReference type="ChEBI" id="CHEBI:456215"/>
        <dbReference type="EC" id="2.7.6.3"/>
    </reaction>
</comment>
<organism evidence="11 12">
    <name type="scientific">Lachnospira pectinoschiza</name>
    <dbReference type="NCBI Taxonomy" id="28052"/>
    <lineage>
        <taxon>Bacteria</taxon>
        <taxon>Bacillati</taxon>
        <taxon>Bacillota</taxon>
        <taxon>Clostridia</taxon>
        <taxon>Lachnospirales</taxon>
        <taxon>Lachnospiraceae</taxon>
        <taxon>Lachnospira</taxon>
    </lineage>
</organism>
<dbReference type="GO" id="GO:0016301">
    <property type="term" value="F:kinase activity"/>
    <property type="evidence" value="ECO:0007669"/>
    <property type="project" value="UniProtKB-KW"/>
</dbReference>
<comment type="catalytic activity">
    <reaction evidence="9">
        <text>7,8-dihydroneopterin = 6-hydroxymethyl-7,8-dihydropterin + glycolaldehyde</text>
        <dbReference type="Rhea" id="RHEA:10540"/>
        <dbReference type="ChEBI" id="CHEBI:17001"/>
        <dbReference type="ChEBI" id="CHEBI:17071"/>
        <dbReference type="ChEBI" id="CHEBI:44841"/>
        <dbReference type="EC" id="4.1.2.25"/>
    </reaction>
</comment>
<keyword evidence="7" id="KW-0067">ATP-binding</keyword>
<dbReference type="EC" id="2.7.6.3" evidence="9"/>
<dbReference type="SMART" id="SM00905">
    <property type="entry name" value="FolB"/>
    <property type="match status" value="1"/>
</dbReference>
<dbReference type="Pfam" id="PF01288">
    <property type="entry name" value="HPPK"/>
    <property type="match status" value="1"/>
</dbReference>
<proteinExistence type="inferred from homology"/>
<evidence type="ECO:0000313" key="11">
    <source>
        <dbReference type="EMBL" id="SDM87169.1"/>
    </source>
</evidence>
<dbReference type="SUPFAM" id="SSF55620">
    <property type="entry name" value="Tetrahydrobiopterin biosynthesis enzymes-like"/>
    <property type="match status" value="1"/>
</dbReference>
<reference evidence="12" key="1">
    <citation type="submission" date="2016-10" db="EMBL/GenBank/DDBJ databases">
        <authorList>
            <person name="Varghese N."/>
            <person name="Submissions S."/>
        </authorList>
    </citation>
    <scope>NUCLEOTIDE SEQUENCE [LARGE SCALE GENOMIC DNA]</scope>
    <source>
        <strain evidence="12">M83</strain>
    </source>
</reference>
<dbReference type="SUPFAM" id="SSF55083">
    <property type="entry name" value="6-hydroxymethyl-7,8-dihydropterin pyrophosphokinase, HPPK"/>
    <property type="match status" value="1"/>
</dbReference>
<keyword evidence="9" id="KW-0456">Lyase</keyword>
<dbReference type="GO" id="GO:0003848">
    <property type="term" value="F:2-amino-4-hydroxy-6-hydroxymethyldihydropteridine diphosphokinase activity"/>
    <property type="evidence" value="ECO:0007669"/>
    <property type="project" value="UniProtKB-EC"/>
</dbReference>
<evidence type="ECO:0000256" key="1">
    <source>
        <dbReference type="ARBA" id="ARBA00000198"/>
    </source>
</evidence>
<keyword evidence="6 11" id="KW-0418">Kinase</keyword>
<protein>
    <recommendedName>
        <fullName evidence="9">Bifunctional folate synthesis protein</fullName>
    </recommendedName>
    <domain>
        <recommendedName>
            <fullName evidence="9">Dihydroneopterin aldolase</fullName>
            <shortName evidence="9">DHNA</shortName>
            <ecNumber evidence="9">4.1.2.25</ecNumber>
        </recommendedName>
        <alternativeName>
            <fullName evidence="9">7,8-dihydroneopterin aldolase</fullName>
        </alternativeName>
    </domain>
    <domain>
        <recommendedName>
            <fullName evidence="9">2-amino-4-hydroxy-6-hydroxymethyldihydropteridine pyrophosphokinase</fullName>
            <ecNumber evidence="9">2.7.6.3</ecNumber>
        </recommendedName>
        <alternativeName>
            <fullName evidence="9">6-hydroxymethyl-7,8-dihydropterin pyrophosphokinase</fullName>
            <shortName evidence="9">PPPK</shortName>
        </alternativeName>
        <alternativeName>
            <fullName evidence="9">7,8-dihydro-6-hydroxymethylpterin pyrophosphokinase</fullName>
            <shortName evidence="9">HPPK</shortName>
        </alternativeName>
    </domain>
</protein>
<comment type="pathway">
    <text evidence="2">Cofactor biosynthesis; tetrahydrofolate biosynthesis; 2-amino-4-hydroxy-6-hydroxymethyl-7,8-dihydropteridine diphosphate from 7,8-dihydroneopterin triphosphate: step 4/4.</text>
</comment>
<dbReference type="EMBL" id="FNHZ01000003">
    <property type="protein sequence ID" value="SDM87169.1"/>
    <property type="molecule type" value="Genomic_DNA"/>
</dbReference>
<comment type="similarity">
    <text evidence="9">Belongs to the DHNA family.</text>
</comment>
<dbReference type="Proteomes" id="UP000187651">
    <property type="component" value="Unassembled WGS sequence"/>
</dbReference>
<keyword evidence="12" id="KW-1185">Reference proteome</keyword>
<dbReference type="UniPathway" id="UPA00077">
    <property type="reaction ID" value="UER00154"/>
</dbReference>
<accession>A0A1G9WS22</accession>
<dbReference type="InterPro" id="IPR043133">
    <property type="entry name" value="GTP-CH-I_C/QueF"/>
</dbReference>
<dbReference type="PANTHER" id="PTHR43071:SF1">
    <property type="entry name" value="2-AMINO-4-HYDROXY-6-HYDROXYMETHYLDIHYDROPTERIDINE PYROPHOSPHOKINASE"/>
    <property type="match status" value="1"/>
</dbReference>
<dbReference type="NCBIfam" id="TIGR01498">
    <property type="entry name" value="folK"/>
    <property type="match status" value="1"/>
</dbReference>
<name>A0A1G9WS22_9FIRM</name>
<dbReference type="CDD" id="cd00483">
    <property type="entry name" value="HPPK"/>
    <property type="match status" value="1"/>
</dbReference>
<dbReference type="GO" id="GO:0004150">
    <property type="term" value="F:dihydroneopterin aldolase activity"/>
    <property type="evidence" value="ECO:0007669"/>
    <property type="project" value="UniProtKB-UniRule"/>
</dbReference>
<dbReference type="RefSeq" id="WP_074521471.1">
    <property type="nucleotide sequence ID" value="NZ_FNHZ01000003.1"/>
</dbReference>
<keyword evidence="4" id="KW-0808">Transferase</keyword>
<dbReference type="Pfam" id="PF02152">
    <property type="entry name" value="FolB"/>
    <property type="match status" value="1"/>
</dbReference>
<comment type="similarity">
    <text evidence="3">In the N-terminal section; belongs to the DHNA family.</text>
</comment>
<dbReference type="NCBIfam" id="TIGR00525">
    <property type="entry name" value="folB"/>
    <property type="match status" value="1"/>
</dbReference>
<comment type="function">
    <text evidence="9">Catalyzes the conversion of 7,8-dihydroneopterin to 6-hydroxymethyl-7,8-dihydropterin.</text>
</comment>
<dbReference type="Gene3D" id="3.30.1130.10">
    <property type="match status" value="1"/>
</dbReference>
<dbReference type="GO" id="GO:0005524">
    <property type="term" value="F:ATP binding"/>
    <property type="evidence" value="ECO:0007669"/>
    <property type="project" value="UniProtKB-KW"/>
</dbReference>
<feature type="domain" description="7,8-dihydro-6-hydroxymethylpterin-pyrophosphokinase" evidence="10">
    <location>
        <begin position="211"/>
        <end position="222"/>
    </location>
</feature>
<evidence type="ECO:0000259" key="10">
    <source>
        <dbReference type="PROSITE" id="PS00794"/>
    </source>
</evidence>
<evidence type="ECO:0000256" key="8">
    <source>
        <dbReference type="ARBA" id="ARBA00022909"/>
    </source>
</evidence>
<gene>
    <name evidence="11" type="ORF">SAMN05216544_1316</name>
</gene>
<dbReference type="InterPro" id="IPR035907">
    <property type="entry name" value="Hppk_sf"/>
</dbReference>
<dbReference type="CDD" id="cd00534">
    <property type="entry name" value="DHNA_DHNTPE"/>
    <property type="match status" value="1"/>
</dbReference>
<evidence type="ECO:0000256" key="4">
    <source>
        <dbReference type="ARBA" id="ARBA00022679"/>
    </source>
</evidence>
<dbReference type="EC" id="4.1.2.25" evidence="9"/>
<keyword evidence="8 9" id="KW-0289">Folate biosynthesis</keyword>
<evidence type="ECO:0000256" key="6">
    <source>
        <dbReference type="ARBA" id="ARBA00022777"/>
    </source>
</evidence>
<evidence type="ECO:0000256" key="2">
    <source>
        <dbReference type="ARBA" id="ARBA00005051"/>
    </source>
</evidence>
<dbReference type="NCBIfam" id="TIGR00526">
    <property type="entry name" value="folB_dom"/>
    <property type="match status" value="1"/>
</dbReference>
<evidence type="ECO:0000256" key="9">
    <source>
        <dbReference type="RuleBase" id="RU362079"/>
    </source>
</evidence>
<dbReference type="InterPro" id="IPR000550">
    <property type="entry name" value="Hppk"/>
</dbReference>
<evidence type="ECO:0000313" key="12">
    <source>
        <dbReference type="Proteomes" id="UP000187651"/>
    </source>
</evidence>
<dbReference type="GO" id="GO:0046656">
    <property type="term" value="P:folic acid biosynthetic process"/>
    <property type="evidence" value="ECO:0007669"/>
    <property type="project" value="UniProtKB-UniRule"/>
</dbReference>
<dbReference type="PROSITE" id="PS00794">
    <property type="entry name" value="HPPK"/>
    <property type="match status" value="1"/>
</dbReference>
<dbReference type="InterPro" id="IPR006156">
    <property type="entry name" value="Dihydroneopterin_aldolase"/>
</dbReference>
<dbReference type="InterPro" id="IPR006157">
    <property type="entry name" value="FolB_dom"/>
</dbReference>
<sequence length="285" mass="32599">MDLNSLDKINIEGLEVFAKHGVFKEEQFLGQKFVVNATLYTNTRKAGLSDDLTASIDYGMISKKIVEFMQENTFELIETVAEKLAQKLLMETERLEGITLEIQKPWAPVLLPLKNVSVKITRSWHEAYIALGSNMGDKKKYLDEAINSLDNLDYVRVENVSDFIETLPYGGVSQDDFLNGCAAIKTLYTPMELLDCLHRLENEAGRERKIHWGPRTLDLDIIFYDDLVMSTKELIIPHVQMHLRDFVLVPLAQIAPWVRHPILGTTVAELLEANKKDYIKDKQFI</sequence>
<evidence type="ECO:0000256" key="7">
    <source>
        <dbReference type="ARBA" id="ARBA00022840"/>
    </source>
</evidence>
<evidence type="ECO:0000256" key="3">
    <source>
        <dbReference type="ARBA" id="ARBA00009640"/>
    </source>
</evidence>
<keyword evidence="5" id="KW-0547">Nucleotide-binding</keyword>
<dbReference type="Gene3D" id="3.30.70.560">
    <property type="entry name" value="7,8-Dihydro-6-hydroxymethylpterin-pyrophosphokinase HPPK"/>
    <property type="match status" value="1"/>
</dbReference>
<dbReference type="GO" id="GO:0046654">
    <property type="term" value="P:tetrahydrofolate biosynthetic process"/>
    <property type="evidence" value="ECO:0007669"/>
    <property type="project" value="UniProtKB-UniRule"/>
</dbReference>
<dbReference type="AlphaFoldDB" id="A0A1G9WS22"/>
<dbReference type="PANTHER" id="PTHR43071">
    <property type="entry name" value="2-AMINO-4-HYDROXY-6-HYDROXYMETHYLDIHYDROPTERIDINE PYROPHOSPHOKINASE"/>
    <property type="match status" value="1"/>
</dbReference>
<dbReference type="OrthoDB" id="9808041at2"/>